<evidence type="ECO:0000256" key="4">
    <source>
        <dbReference type="ARBA" id="ARBA00022448"/>
    </source>
</evidence>
<feature type="non-terminal residue" evidence="15">
    <location>
        <position position="1"/>
    </location>
</feature>
<accession>W7JH69</accession>
<keyword evidence="13" id="KW-0812">Transmembrane</keyword>
<sequence length="247" mass="28728">FCKSYLFYYIKVNIYITYICNIFICIYVCKFFCFICFYKMKSVSIKQLEGIVILDSDGKRIAVKYYNDKLIFKEEKLQNFNCSYESINYGMDTYNDFKTVEDQKLFEKDITEKIKKLGLNYSNETEILLLNKYVILCLSVNDIVIYIIGDDNDNEIILYEIIETVHQALNNITNNHIGKKQLIDKLDSVYLILDEIADSGIIMETSASVIINRLYMNESDIQEQHTPLNQAISSAKENIIRSLLSGA</sequence>
<reference evidence="15 16" key="1">
    <citation type="submission" date="2013-02" db="EMBL/GenBank/DDBJ databases">
        <title>The Genome Sequence of Plasmodium falciparum UGT5.1.</title>
        <authorList>
            <consortium name="The Broad Institute Genome Sequencing Platform"/>
            <consortium name="The Broad Institute Genome Sequencing Center for Infectious Disease"/>
            <person name="Neafsey D."/>
            <person name="Cheeseman I."/>
            <person name="Volkman S."/>
            <person name="Adams J."/>
            <person name="Walker B."/>
            <person name="Young S.K."/>
            <person name="Zeng Q."/>
            <person name="Gargeya S."/>
            <person name="Fitzgerald M."/>
            <person name="Haas B."/>
            <person name="Abouelleil A."/>
            <person name="Alvarado L."/>
            <person name="Arachchi H.M."/>
            <person name="Berlin A.M."/>
            <person name="Chapman S.B."/>
            <person name="Dewar J."/>
            <person name="Goldberg J."/>
            <person name="Griggs A."/>
            <person name="Gujja S."/>
            <person name="Hansen M."/>
            <person name="Howarth C."/>
            <person name="Imamovic A."/>
            <person name="Larimer J."/>
            <person name="McCowan C."/>
            <person name="Murphy C."/>
            <person name="Neiman D."/>
            <person name="Pearson M."/>
            <person name="Priest M."/>
            <person name="Roberts A."/>
            <person name="Saif S."/>
            <person name="Shea T."/>
            <person name="Sisk P."/>
            <person name="Sykes S."/>
            <person name="Wortman J."/>
            <person name="Nusbaum C."/>
            <person name="Birren B."/>
        </authorList>
    </citation>
    <scope>NUCLEOTIDE SEQUENCE [LARGE SCALE GENOMIC DNA]</scope>
    <source>
        <strain evidence="15 16">UGT5.1</strain>
    </source>
</reference>
<dbReference type="GO" id="GO:0006890">
    <property type="term" value="P:retrograde vesicle-mediated transport, Golgi to endoplasmic reticulum"/>
    <property type="evidence" value="ECO:0007669"/>
    <property type="project" value="UniProtKB-UniRule"/>
</dbReference>
<gene>
    <name evidence="15" type="ORF">C923_00868</name>
</gene>
<evidence type="ECO:0000256" key="7">
    <source>
        <dbReference type="ARBA" id="ARBA00022927"/>
    </source>
</evidence>
<dbReference type="GO" id="GO:0000139">
    <property type="term" value="C:Golgi membrane"/>
    <property type="evidence" value="ECO:0007669"/>
    <property type="project" value="UniProtKB-SubCell"/>
</dbReference>
<evidence type="ECO:0000256" key="3">
    <source>
        <dbReference type="ARBA" id="ARBA00011775"/>
    </source>
</evidence>
<comment type="function">
    <text evidence="11">The coatomer is a cytosolic protein complex that binds to dilysine motifs and reversibly associates with Golgi non-clathrin-coated vesicles, which further mediate biosynthetic protein transport from the ER, via the Golgi up to the trans Golgi network. Coatomer complex is required for budding from Golgi membranes, and is essential for the retrograde Golgi-to-ER transport of dilysine-tagged proteins. The zeta subunit may be involved in regulating the coat assembly and, hence, the rate of biosynthetic protein transport due to its association-dissociation properties with the coatomer complex.</text>
</comment>
<evidence type="ECO:0000256" key="1">
    <source>
        <dbReference type="ARBA" id="ARBA00004255"/>
    </source>
</evidence>
<dbReference type="GO" id="GO:0006886">
    <property type="term" value="P:intracellular protein transport"/>
    <property type="evidence" value="ECO:0007669"/>
    <property type="project" value="TreeGrafter"/>
</dbReference>
<dbReference type="Pfam" id="PF01217">
    <property type="entry name" value="Clat_adaptor_s"/>
    <property type="match status" value="1"/>
</dbReference>
<keyword evidence="13" id="KW-1133">Transmembrane helix</keyword>
<dbReference type="FunFam" id="3.30.450.60:FF:000025">
    <property type="entry name" value="Coatomer subunit zeta, putative"/>
    <property type="match status" value="1"/>
</dbReference>
<evidence type="ECO:0000256" key="12">
    <source>
        <dbReference type="RuleBase" id="RU366053"/>
    </source>
</evidence>
<evidence type="ECO:0000256" key="5">
    <source>
        <dbReference type="ARBA" id="ARBA00022490"/>
    </source>
</evidence>
<comment type="subunit">
    <text evidence="3 12">Oligomeric complex that consists of at least the alpha, beta, beta', gamma, delta, epsilon and zeta subunits.</text>
</comment>
<keyword evidence="6 12" id="KW-0931">ER-Golgi transport</keyword>
<keyword evidence="4 12" id="KW-0813">Transport</keyword>
<evidence type="ECO:0000256" key="11">
    <source>
        <dbReference type="ARBA" id="ARBA00045555"/>
    </source>
</evidence>
<evidence type="ECO:0000256" key="9">
    <source>
        <dbReference type="ARBA" id="ARBA00023136"/>
    </source>
</evidence>
<dbReference type="PANTHER" id="PTHR11043">
    <property type="entry name" value="ZETA-COAT PROTEIN"/>
    <property type="match status" value="1"/>
</dbReference>
<dbReference type="InterPro" id="IPR011012">
    <property type="entry name" value="Longin-like_dom_sf"/>
</dbReference>
<dbReference type="Proteomes" id="UP000030697">
    <property type="component" value="Unassembled WGS sequence"/>
</dbReference>
<dbReference type="InterPro" id="IPR022775">
    <property type="entry name" value="AP_mu_sigma_su"/>
</dbReference>
<comment type="subcellular location">
    <subcellularLocation>
        <location evidence="12">Cytoplasm</location>
    </subcellularLocation>
    <subcellularLocation>
        <location evidence="1 12">Golgi apparatus membrane</location>
        <topology evidence="1 12">Peripheral membrane protein</topology>
        <orientation evidence="1 12">Cytoplasmic side</orientation>
    </subcellularLocation>
    <subcellularLocation>
        <location evidence="12">Cytoplasmic vesicle</location>
        <location evidence="12">COPI-coated vesicle membrane</location>
        <topology evidence="12">Peripheral membrane protein</topology>
        <orientation evidence="12">Cytoplasmic side</orientation>
    </subcellularLocation>
</comment>
<protein>
    <recommendedName>
        <fullName evidence="12">Coatomer subunit zeta</fullName>
    </recommendedName>
</protein>
<evidence type="ECO:0000256" key="13">
    <source>
        <dbReference type="SAM" id="Phobius"/>
    </source>
</evidence>
<dbReference type="PANTHER" id="PTHR11043:SF0">
    <property type="entry name" value="COATOMER SUBUNIT ZETA"/>
    <property type="match status" value="1"/>
</dbReference>
<evidence type="ECO:0000256" key="8">
    <source>
        <dbReference type="ARBA" id="ARBA00023034"/>
    </source>
</evidence>
<feature type="transmembrane region" description="Helical" evidence="13">
    <location>
        <begin position="15"/>
        <end position="38"/>
    </location>
</feature>
<dbReference type="Gene3D" id="3.30.450.60">
    <property type="match status" value="1"/>
</dbReference>
<dbReference type="EMBL" id="KI928406">
    <property type="protein sequence ID" value="EWC78455.1"/>
    <property type="molecule type" value="Genomic_DNA"/>
</dbReference>
<name>W7JH69_PLAFA</name>
<keyword evidence="5 12" id="KW-0963">Cytoplasm</keyword>
<evidence type="ECO:0000256" key="2">
    <source>
        <dbReference type="ARBA" id="ARBA00006972"/>
    </source>
</evidence>
<dbReference type="SUPFAM" id="SSF64356">
    <property type="entry name" value="SNARE-like"/>
    <property type="match status" value="1"/>
</dbReference>
<comment type="similarity">
    <text evidence="2 12">Belongs to the adaptor complexes small subunit family.</text>
</comment>
<dbReference type="GO" id="GO:0030126">
    <property type="term" value="C:COPI vesicle coat"/>
    <property type="evidence" value="ECO:0007669"/>
    <property type="project" value="UniProtKB-UniRule"/>
</dbReference>
<evidence type="ECO:0000256" key="10">
    <source>
        <dbReference type="ARBA" id="ARBA00023329"/>
    </source>
</evidence>
<evidence type="ECO:0000259" key="14">
    <source>
        <dbReference type="Pfam" id="PF01217"/>
    </source>
</evidence>
<dbReference type="InterPro" id="IPR039652">
    <property type="entry name" value="Coatomer_zeta"/>
</dbReference>
<evidence type="ECO:0000313" key="16">
    <source>
        <dbReference type="Proteomes" id="UP000030697"/>
    </source>
</evidence>
<organism evidence="15 16">
    <name type="scientific">Plasmodium falciparum UGT5.1</name>
    <dbReference type="NCBI Taxonomy" id="1237627"/>
    <lineage>
        <taxon>Eukaryota</taxon>
        <taxon>Sar</taxon>
        <taxon>Alveolata</taxon>
        <taxon>Apicomplexa</taxon>
        <taxon>Aconoidasida</taxon>
        <taxon>Haemosporida</taxon>
        <taxon>Plasmodiidae</taxon>
        <taxon>Plasmodium</taxon>
        <taxon>Plasmodium (Laverania)</taxon>
    </lineage>
</organism>
<keyword evidence="8 12" id="KW-0333">Golgi apparatus</keyword>
<dbReference type="GO" id="GO:0006891">
    <property type="term" value="P:intra-Golgi vesicle-mediated transport"/>
    <property type="evidence" value="ECO:0007669"/>
    <property type="project" value="TreeGrafter"/>
</dbReference>
<proteinExistence type="inferred from homology"/>
<evidence type="ECO:0000313" key="15">
    <source>
        <dbReference type="EMBL" id="EWC78455.1"/>
    </source>
</evidence>
<dbReference type="OrthoDB" id="6585768at2759"/>
<keyword evidence="7 12" id="KW-0653">Protein transport</keyword>
<keyword evidence="10 12" id="KW-0968">Cytoplasmic vesicle</keyword>
<feature type="domain" description="AP complex mu/sigma subunit" evidence="14">
    <location>
        <begin position="94"/>
        <end position="218"/>
    </location>
</feature>
<keyword evidence="9 12" id="KW-0472">Membrane</keyword>
<evidence type="ECO:0000256" key="6">
    <source>
        <dbReference type="ARBA" id="ARBA00022892"/>
    </source>
</evidence>
<dbReference type="AlphaFoldDB" id="W7JH69"/>